<comment type="caution">
    <text evidence="1">The sequence shown here is derived from an EMBL/GenBank/DDBJ whole genome shotgun (WGS) entry which is preliminary data.</text>
</comment>
<evidence type="ECO:0000313" key="2">
    <source>
        <dbReference type="Proteomes" id="UP000660708"/>
    </source>
</evidence>
<sequence length="41" mass="4871">MCADPIMVWLVDDRLLSIACIWSITVTKRWESCFLWLVENI</sequence>
<gene>
    <name evidence="1" type="ORF">PPEP_a2202</name>
</gene>
<dbReference type="EMBL" id="AQHF01000026">
    <property type="protein sequence ID" value="MBE0347687.1"/>
    <property type="molecule type" value="Genomic_DNA"/>
</dbReference>
<evidence type="ECO:0000313" key="1">
    <source>
        <dbReference type="EMBL" id="MBE0347687.1"/>
    </source>
</evidence>
<protein>
    <submittedName>
        <fullName evidence="1">Uncharacterized protein</fullName>
    </submittedName>
</protein>
<reference evidence="1 2" key="1">
    <citation type="submission" date="2015-06" db="EMBL/GenBank/DDBJ databases">
        <title>Genome sequence of Pseudoalteromonas peptidolytica.</title>
        <authorList>
            <person name="Xie B.-B."/>
            <person name="Rong J.-C."/>
            <person name="Qin Q.-L."/>
            <person name="Zhang Y.-Z."/>
        </authorList>
    </citation>
    <scope>NUCLEOTIDE SEQUENCE [LARGE SCALE GENOMIC DNA]</scope>
    <source>
        <strain evidence="1 2">F12-50-A1</strain>
    </source>
</reference>
<name>A0A8I0T5S0_9GAMM</name>
<dbReference type="AlphaFoldDB" id="A0A8I0T5S0"/>
<accession>A0A8I0T5S0</accession>
<proteinExistence type="predicted"/>
<organism evidence="1 2">
    <name type="scientific">Pseudoalteromonas peptidolytica F12-50-A1</name>
    <dbReference type="NCBI Taxonomy" id="1315280"/>
    <lineage>
        <taxon>Bacteria</taxon>
        <taxon>Pseudomonadati</taxon>
        <taxon>Pseudomonadota</taxon>
        <taxon>Gammaproteobacteria</taxon>
        <taxon>Alteromonadales</taxon>
        <taxon>Pseudoalteromonadaceae</taxon>
        <taxon>Pseudoalteromonas</taxon>
    </lineage>
</organism>
<keyword evidence="2" id="KW-1185">Reference proteome</keyword>
<dbReference type="Proteomes" id="UP000660708">
    <property type="component" value="Unassembled WGS sequence"/>
</dbReference>